<dbReference type="PANTHER" id="PTHR34220">
    <property type="entry name" value="SENSOR HISTIDINE KINASE YPDA"/>
    <property type="match status" value="1"/>
</dbReference>
<dbReference type="EMBL" id="JACSCY010000001">
    <property type="protein sequence ID" value="MBC6609529.1"/>
    <property type="molecule type" value="Genomic_DNA"/>
</dbReference>
<evidence type="ECO:0000259" key="2">
    <source>
        <dbReference type="Pfam" id="PF06580"/>
    </source>
</evidence>
<name>A0ABR7MEN3_9BACT</name>
<feature type="transmembrane region" description="Helical" evidence="1">
    <location>
        <begin position="53"/>
        <end position="71"/>
    </location>
</feature>
<accession>A0ABR7MEN3</accession>
<keyword evidence="3" id="KW-0808">Transferase</keyword>
<gene>
    <name evidence="3" type="ORF">H8B15_01260</name>
</gene>
<dbReference type="InterPro" id="IPR036890">
    <property type="entry name" value="HATPase_C_sf"/>
</dbReference>
<dbReference type="Gene3D" id="3.30.565.10">
    <property type="entry name" value="Histidine kinase-like ATPase, C-terminal domain"/>
    <property type="match status" value="1"/>
</dbReference>
<dbReference type="SUPFAM" id="SSF55874">
    <property type="entry name" value="ATPase domain of HSP90 chaperone/DNA topoisomerase II/histidine kinase"/>
    <property type="match status" value="1"/>
</dbReference>
<evidence type="ECO:0000313" key="3">
    <source>
        <dbReference type="EMBL" id="MBC6609529.1"/>
    </source>
</evidence>
<evidence type="ECO:0000313" key="4">
    <source>
        <dbReference type="Proteomes" id="UP000622017"/>
    </source>
</evidence>
<feature type="transmembrane region" description="Helical" evidence="1">
    <location>
        <begin position="134"/>
        <end position="155"/>
    </location>
</feature>
<dbReference type="Pfam" id="PF06580">
    <property type="entry name" value="His_kinase"/>
    <property type="match status" value="1"/>
</dbReference>
<keyword evidence="1" id="KW-0812">Transmembrane</keyword>
<keyword evidence="3" id="KW-0418">Kinase</keyword>
<dbReference type="PANTHER" id="PTHR34220:SF7">
    <property type="entry name" value="SENSOR HISTIDINE KINASE YPDA"/>
    <property type="match status" value="1"/>
</dbReference>
<sequence>MTSLFFRSPTPAPVVPVPTHRRRWYWGLQVVGWLLYAGLGLLLIRLFAMRVVIGWHILAIQLAMAVVLLFASHGVRAWVKRYHWKQLAFGALLWRLLVVNGVVAVLSQLVLGAIIAFLIRPPASLGAPSGGPQFVGYILQTYFVLWLWTACYFGLHYLDRYRQAEVDKWKLHAAVREAEMSTLKAQINPHFLFNGLNNIRALVMEDPARARAMMTHLSDLLRYSIQLNGTEQVPLARELEIVEHYLQLEAMQLEERLTYTLDIDPATLAVPVPPMTLQLLVENAIKHGIAPRPKGGTVAVSAQLATDGAQLHVVVRNTGRYQPPTPDHTGIGLRNARERLALLFGPAATLTLTNDPNAPNQVLAHVQLPVAAALPSLSTPVSAASV</sequence>
<organism evidence="3 4">
    <name type="scientific">Hymenobacter citatus</name>
    <dbReference type="NCBI Taxonomy" id="2763506"/>
    <lineage>
        <taxon>Bacteria</taxon>
        <taxon>Pseudomonadati</taxon>
        <taxon>Bacteroidota</taxon>
        <taxon>Cytophagia</taxon>
        <taxon>Cytophagales</taxon>
        <taxon>Hymenobacteraceae</taxon>
        <taxon>Hymenobacter</taxon>
    </lineage>
</organism>
<comment type="caution">
    <text evidence="3">The sequence shown here is derived from an EMBL/GenBank/DDBJ whole genome shotgun (WGS) entry which is preliminary data.</text>
</comment>
<keyword evidence="1" id="KW-0472">Membrane</keyword>
<dbReference type="InterPro" id="IPR010559">
    <property type="entry name" value="Sig_transdc_His_kin_internal"/>
</dbReference>
<keyword evidence="1" id="KW-1133">Transmembrane helix</keyword>
<dbReference type="GO" id="GO:0016301">
    <property type="term" value="F:kinase activity"/>
    <property type="evidence" value="ECO:0007669"/>
    <property type="project" value="UniProtKB-KW"/>
</dbReference>
<keyword evidence="4" id="KW-1185">Reference proteome</keyword>
<evidence type="ECO:0000256" key="1">
    <source>
        <dbReference type="SAM" id="Phobius"/>
    </source>
</evidence>
<protein>
    <submittedName>
        <fullName evidence="3">Histidine kinase</fullName>
    </submittedName>
</protein>
<dbReference type="InterPro" id="IPR050640">
    <property type="entry name" value="Bact_2-comp_sensor_kinase"/>
</dbReference>
<dbReference type="RefSeq" id="WP_187317837.1">
    <property type="nucleotide sequence ID" value="NZ_JACSCY010000001.1"/>
</dbReference>
<reference evidence="3 4" key="1">
    <citation type="submission" date="2020-08" db="EMBL/GenBank/DDBJ databases">
        <title>Hymenobacter sp.</title>
        <authorList>
            <person name="Kim M.K."/>
        </authorList>
    </citation>
    <scope>NUCLEOTIDE SEQUENCE [LARGE SCALE GENOMIC DNA]</scope>
    <source>
        <strain evidence="3 4">BT507</strain>
    </source>
</reference>
<feature type="domain" description="Signal transduction histidine kinase internal region" evidence="2">
    <location>
        <begin position="178"/>
        <end position="257"/>
    </location>
</feature>
<feature type="transmembrane region" description="Helical" evidence="1">
    <location>
        <begin position="24"/>
        <end position="47"/>
    </location>
</feature>
<feature type="transmembrane region" description="Helical" evidence="1">
    <location>
        <begin position="92"/>
        <end position="119"/>
    </location>
</feature>
<dbReference type="Proteomes" id="UP000622017">
    <property type="component" value="Unassembled WGS sequence"/>
</dbReference>
<proteinExistence type="predicted"/>